<accession>A0A4Y1ZJD8</accession>
<reference evidence="1 2" key="1">
    <citation type="submission" date="2017-11" db="EMBL/GenBank/DDBJ databases">
        <title>Draft Genome Sequence of Sporolactobacillus inulinus NBRC 111894 Isolated from Koso, a Japanese Sugar-Vegetable Fermented Beverage.</title>
        <authorList>
            <person name="Chiou T.Y."/>
            <person name="Oshima K."/>
            <person name="Suda W."/>
            <person name="Hattori M."/>
            <person name="Takahashi T."/>
        </authorList>
    </citation>
    <scope>NUCLEOTIDE SEQUENCE [LARGE SCALE GENOMIC DNA]</scope>
    <source>
        <strain evidence="1 2">NBRC111894</strain>
    </source>
</reference>
<comment type="caution">
    <text evidence="1">The sequence shown here is derived from an EMBL/GenBank/DDBJ whole genome shotgun (WGS) entry which is preliminary data.</text>
</comment>
<evidence type="ECO:0000313" key="1">
    <source>
        <dbReference type="EMBL" id="GAY78498.1"/>
    </source>
</evidence>
<dbReference type="AlphaFoldDB" id="A0A4Y1ZJD8"/>
<gene>
    <name evidence="1" type="ORF">NBRC111894_4052</name>
</gene>
<dbReference type="Proteomes" id="UP000319716">
    <property type="component" value="Unassembled WGS sequence"/>
</dbReference>
<organism evidence="1 2">
    <name type="scientific">Sporolactobacillus inulinus</name>
    <dbReference type="NCBI Taxonomy" id="2078"/>
    <lineage>
        <taxon>Bacteria</taxon>
        <taxon>Bacillati</taxon>
        <taxon>Bacillota</taxon>
        <taxon>Bacilli</taxon>
        <taxon>Bacillales</taxon>
        <taxon>Sporolactobacillaceae</taxon>
        <taxon>Sporolactobacillus</taxon>
    </lineage>
</organism>
<dbReference type="EMBL" id="BEXB01000050">
    <property type="protein sequence ID" value="GAY78498.1"/>
    <property type="molecule type" value="Genomic_DNA"/>
</dbReference>
<sequence length="68" mass="7680">MLGSCLFGAESPLQLLACRGRLVSARLMHSLLHDQKPHTFFTCNKRPDIVRSSAYASNNAQEMFRAWV</sequence>
<proteinExistence type="predicted"/>
<evidence type="ECO:0000313" key="2">
    <source>
        <dbReference type="Proteomes" id="UP000319716"/>
    </source>
</evidence>
<protein>
    <submittedName>
        <fullName evidence="1">Uncharacterized protein</fullName>
    </submittedName>
</protein>
<name>A0A4Y1ZJD8_9BACL</name>